<reference evidence="2" key="1">
    <citation type="submission" date="2016-10" db="EMBL/GenBank/DDBJ databases">
        <authorList>
            <person name="de Groot N.N."/>
        </authorList>
    </citation>
    <scope>NUCLEOTIDE SEQUENCE [LARGE SCALE GENOMIC DNA]</scope>
    <source>
        <strain evidence="2">DSM 12489</strain>
    </source>
</reference>
<evidence type="ECO:0000313" key="2">
    <source>
        <dbReference type="EMBL" id="SDW09597.1"/>
    </source>
</evidence>
<dbReference type="RefSeq" id="WP_006447278.1">
    <property type="nucleotide sequence ID" value="NZ_BSRA01000004.1"/>
</dbReference>
<dbReference type="Proteomes" id="UP000182589">
    <property type="component" value="Unassembled WGS sequence"/>
</dbReference>
<dbReference type="STRING" id="89784.SAMN04489725_10214"/>
<name>A0A1H2QQX8_9BACL</name>
<evidence type="ECO:0000313" key="3">
    <source>
        <dbReference type="Proteomes" id="UP000182589"/>
    </source>
</evidence>
<organism evidence="2 3">
    <name type="scientific">Alicyclobacillus hesperidum</name>
    <dbReference type="NCBI Taxonomy" id="89784"/>
    <lineage>
        <taxon>Bacteria</taxon>
        <taxon>Bacillati</taxon>
        <taxon>Bacillota</taxon>
        <taxon>Bacilli</taxon>
        <taxon>Bacillales</taxon>
        <taxon>Alicyclobacillaceae</taxon>
        <taxon>Alicyclobacillus</taxon>
    </lineage>
</organism>
<gene>
    <name evidence="1" type="ORF">Heshes_10150</name>
    <name evidence="2" type="ORF">SAMN04489725_10214</name>
</gene>
<dbReference type="Proteomes" id="UP001157137">
    <property type="component" value="Unassembled WGS sequence"/>
</dbReference>
<dbReference type="EMBL" id="FNOJ01000002">
    <property type="protein sequence ID" value="SDW09597.1"/>
    <property type="molecule type" value="Genomic_DNA"/>
</dbReference>
<dbReference type="AlphaFoldDB" id="A0A1H2QQX8"/>
<protein>
    <submittedName>
        <fullName evidence="2">Uncharacterized protein</fullName>
    </submittedName>
</protein>
<reference evidence="3" key="2">
    <citation type="submission" date="2016-10" db="EMBL/GenBank/DDBJ databases">
        <authorList>
            <person name="Varghese N."/>
        </authorList>
    </citation>
    <scope>NUCLEOTIDE SEQUENCE [LARGE SCALE GENOMIC DNA]</scope>
    <source>
        <strain evidence="3">DSM 12489</strain>
    </source>
</reference>
<accession>A0A1H2QQX8</accession>
<proteinExistence type="predicted"/>
<keyword evidence="3" id="KW-1185">Reference proteome</keyword>
<dbReference type="EMBL" id="BSRA01000004">
    <property type="protein sequence ID" value="GLV13331.1"/>
    <property type="molecule type" value="Genomic_DNA"/>
</dbReference>
<reference evidence="1" key="3">
    <citation type="submission" date="2023-02" db="EMBL/GenBank/DDBJ databases">
        <title>Proposal of a novel subspecies: Alicyclobacillus hesperidum subspecies aegle.</title>
        <authorList>
            <person name="Goto K."/>
            <person name="Fujii T."/>
            <person name="Yasui K."/>
            <person name="Mochida K."/>
            <person name="Kato-Tanaka Y."/>
            <person name="Morohoshi S."/>
            <person name="An S.Y."/>
            <person name="Kasai H."/>
            <person name="Yokota A."/>
        </authorList>
    </citation>
    <scope>NUCLEOTIDE SEQUENCE</scope>
    <source>
        <strain evidence="1">DSM 12766</strain>
    </source>
</reference>
<sequence>MQYYANVEQTMVAYCFGRLEDLSNTFNHFEQTVDELLHDGELLWTVSESAGLVLRGERWYLWFKHAHEDGRMEGKVYELQDESAILTQVGEELPWLDADCRMRLLRALLAKRRGA</sequence>
<evidence type="ECO:0000313" key="1">
    <source>
        <dbReference type="EMBL" id="GLV13331.1"/>
    </source>
</evidence>